<dbReference type="InterPro" id="IPR011990">
    <property type="entry name" value="TPR-like_helical_dom_sf"/>
</dbReference>
<dbReference type="OrthoDB" id="9808843at2"/>
<feature type="domain" description="HTH luxR-type" evidence="2">
    <location>
        <begin position="484"/>
        <end position="549"/>
    </location>
</feature>
<dbReference type="InterPro" id="IPR000792">
    <property type="entry name" value="Tscrpt_reg_LuxR_C"/>
</dbReference>
<dbReference type="Gene3D" id="1.25.40.10">
    <property type="entry name" value="Tetratricopeptide repeat domain"/>
    <property type="match status" value="1"/>
</dbReference>
<dbReference type="SUPFAM" id="SSF46894">
    <property type="entry name" value="C-terminal effector domain of the bipartite response regulators"/>
    <property type="match status" value="1"/>
</dbReference>
<evidence type="ECO:0000313" key="3">
    <source>
        <dbReference type="EMBL" id="QBI20796.1"/>
    </source>
</evidence>
<reference evidence="3 4" key="1">
    <citation type="submission" date="2019-01" db="EMBL/GenBank/DDBJ databases">
        <title>Egibacter rhizosphaerae EGI 80759T.</title>
        <authorList>
            <person name="Chen D.-D."/>
            <person name="Tian Y."/>
            <person name="Jiao J.-Y."/>
            <person name="Zhang X.-T."/>
            <person name="Zhang Y.-G."/>
            <person name="Zhang Y."/>
            <person name="Xiao M."/>
            <person name="Shu W.-S."/>
            <person name="Li W.-J."/>
        </authorList>
    </citation>
    <scope>NUCLEOTIDE SEQUENCE [LARGE SCALE GENOMIC DNA]</scope>
    <source>
        <strain evidence="3 4">EGI 80759</strain>
    </source>
</reference>
<dbReference type="InterPro" id="IPR016032">
    <property type="entry name" value="Sig_transdc_resp-reg_C-effctor"/>
</dbReference>
<dbReference type="PROSITE" id="PS00622">
    <property type="entry name" value="HTH_LUXR_1"/>
    <property type="match status" value="1"/>
</dbReference>
<name>A0A411YI68_9ACTN</name>
<dbReference type="RefSeq" id="WP_131155789.1">
    <property type="nucleotide sequence ID" value="NZ_CP036402.1"/>
</dbReference>
<dbReference type="PANTHER" id="PTHR43214:SF43">
    <property type="entry name" value="TWO-COMPONENT RESPONSE REGULATOR"/>
    <property type="match status" value="1"/>
</dbReference>
<dbReference type="GO" id="GO:0003677">
    <property type="term" value="F:DNA binding"/>
    <property type="evidence" value="ECO:0007669"/>
    <property type="project" value="UniProtKB-KW"/>
</dbReference>
<organism evidence="3 4">
    <name type="scientific">Egibacter rhizosphaerae</name>
    <dbReference type="NCBI Taxonomy" id="1670831"/>
    <lineage>
        <taxon>Bacteria</taxon>
        <taxon>Bacillati</taxon>
        <taxon>Actinomycetota</taxon>
        <taxon>Nitriliruptoria</taxon>
        <taxon>Egibacterales</taxon>
        <taxon>Egibacteraceae</taxon>
        <taxon>Egibacter</taxon>
    </lineage>
</organism>
<dbReference type="CDD" id="cd06170">
    <property type="entry name" value="LuxR_C_like"/>
    <property type="match status" value="1"/>
</dbReference>
<dbReference type="KEGG" id="erz:ER308_15295"/>
<dbReference type="Pfam" id="PF00196">
    <property type="entry name" value="GerE"/>
    <property type="match status" value="1"/>
</dbReference>
<dbReference type="PRINTS" id="PR00038">
    <property type="entry name" value="HTHLUXR"/>
</dbReference>
<dbReference type="Gene3D" id="1.10.10.10">
    <property type="entry name" value="Winged helix-like DNA-binding domain superfamily/Winged helix DNA-binding domain"/>
    <property type="match status" value="1"/>
</dbReference>
<evidence type="ECO:0000259" key="2">
    <source>
        <dbReference type="PROSITE" id="PS50043"/>
    </source>
</evidence>
<dbReference type="PROSITE" id="PS50043">
    <property type="entry name" value="HTH_LUXR_2"/>
    <property type="match status" value="1"/>
</dbReference>
<dbReference type="PANTHER" id="PTHR43214">
    <property type="entry name" value="TWO-COMPONENT RESPONSE REGULATOR"/>
    <property type="match status" value="1"/>
</dbReference>
<dbReference type="AlphaFoldDB" id="A0A411YI68"/>
<evidence type="ECO:0000313" key="4">
    <source>
        <dbReference type="Proteomes" id="UP000291469"/>
    </source>
</evidence>
<protein>
    <submittedName>
        <fullName evidence="3">LuxR family transcriptional regulator</fullName>
    </submittedName>
</protein>
<gene>
    <name evidence="3" type="ORF">ER308_15295</name>
</gene>
<accession>A0A411YI68</accession>
<dbReference type="InterPro" id="IPR036388">
    <property type="entry name" value="WH-like_DNA-bd_sf"/>
</dbReference>
<dbReference type="SMART" id="SM00421">
    <property type="entry name" value="HTH_LUXR"/>
    <property type="match status" value="1"/>
</dbReference>
<keyword evidence="4" id="KW-1185">Reference proteome</keyword>
<dbReference type="SUPFAM" id="SSF48452">
    <property type="entry name" value="TPR-like"/>
    <property type="match status" value="2"/>
</dbReference>
<dbReference type="EMBL" id="CP036402">
    <property type="protein sequence ID" value="QBI20796.1"/>
    <property type="molecule type" value="Genomic_DNA"/>
</dbReference>
<proteinExistence type="predicted"/>
<sequence>MGADAHGLLDTARGSLSARDWPAARQAFESARERGVVLSAEDLYALADACWWMGRVDEALAAYQGSHEGFLDDGDTAAAASAALDIAVNHFLRGDEAAGSAWFSRVQRLLRDAPECPVHGYVAFLLEVEGPLGGIRPGGEADAEAIAAAARRIQALGHRHGDDSLVAVATMGEGRALVKAARVEEGLGLLDEAMLAVRTEHLDPKWAGNVYCHLMSAAYEIADIGRAVRWTEATTRWLEQLPVALLFTGICRVHRSQVHQLTGAWDRAEGEAIRVGEELAGIQPASAAEGHYQVGEIRRLRGDVAGAEDAYAQAHRLGRDPQPGLALLRLAQGRAGVAWSAIRAALIARAGDPLGRARLCAAGVEIAVAADELPAAAELCDELADTATAYGTTGLRVMAVHARGTLTLAAQGHEQALPLLRDACQGWRDLGAAHTEACARVLLASAYDALGDADAAARERAVAAATFEQLGAGPDLARCAPQPHEPRADGLTSREIEVLACVAAGRSNREVAAELVISEKTVARHLSNIFTKLGVASRTEAAAYAFSHDLVPPSP</sequence>
<dbReference type="Proteomes" id="UP000291469">
    <property type="component" value="Chromosome"/>
</dbReference>
<evidence type="ECO:0000256" key="1">
    <source>
        <dbReference type="ARBA" id="ARBA00023125"/>
    </source>
</evidence>
<dbReference type="InterPro" id="IPR039420">
    <property type="entry name" value="WalR-like"/>
</dbReference>
<dbReference type="GO" id="GO:0006355">
    <property type="term" value="P:regulation of DNA-templated transcription"/>
    <property type="evidence" value="ECO:0007669"/>
    <property type="project" value="InterPro"/>
</dbReference>
<keyword evidence="1" id="KW-0238">DNA-binding</keyword>